<keyword evidence="2" id="KW-1185">Reference proteome</keyword>
<organism evidence="1 2">
    <name type="scientific">Dorcoceras hygrometricum</name>
    <dbReference type="NCBI Taxonomy" id="472368"/>
    <lineage>
        <taxon>Eukaryota</taxon>
        <taxon>Viridiplantae</taxon>
        <taxon>Streptophyta</taxon>
        <taxon>Embryophyta</taxon>
        <taxon>Tracheophyta</taxon>
        <taxon>Spermatophyta</taxon>
        <taxon>Magnoliopsida</taxon>
        <taxon>eudicotyledons</taxon>
        <taxon>Gunneridae</taxon>
        <taxon>Pentapetalae</taxon>
        <taxon>asterids</taxon>
        <taxon>lamiids</taxon>
        <taxon>Lamiales</taxon>
        <taxon>Gesneriaceae</taxon>
        <taxon>Didymocarpoideae</taxon>
        <taxon>Trichosporeae</taxon>
        <taxon>Loxocarpinae</taxon>
        <taxon>Dorcoceras</taxon>
    </lineage>
</organism>
<proteinExistence type="predicted"/>
<name>A0A2Z7CL82_9LAMI</name>
<dbReference type="Proteomes" id="UP000250235">
    <property type="component" value="Unassembled WGS sequence"/>
</dbReference>
<protein>
    <submittedName>
        <fullName evidence="1">Uncharacterized protein</fullName>
    </submittedName>
</protein>
<accession>A0A2Z7CL82</accession>
<dbReference type="AlphaFoldDB" id="A0A2Z7CL82"/>
<gene>
    <name evidence="1" type="ORF">F511_07872</name>
</gene>
<evidence type="ECO:0000313" key="1">
    <source>
        <dbReference type="EMBL" id="KZV47085.1"/>
    </source>
</evidence>
<evidence type="ECO:0000313" key="2">
    <source>
        <dbReference type="Proteomes" id="UP000250235"/>
    </source>
</evidence>
<sequence length="107" mass="11186">MEISLESHDSVHNKHISLVHQFSVQSKASRSEQCFSSAISLEKIQIGSSCIEQLTAAYGTDYTFVSVVLLGVLAACGLSDRVATGAVGIKSSSGILPVQGGRGYIGV</sequence>
<dbReference type="EMBL" id="KQ995319">
    <property type="protein sequence ID" value="KZV47085.1"/>
    <property type="molecule type" value="Genomic_DNA"/>
</dbReference>
<reference evidence="1 2" key="1">
    <citation type="journal article" date="2015" name="Proc. Natl. Acad. Sci. U.S.A.">
        <title>The resurrection genome of Boea hygrometrica: A blueprint for survival of dehydration.</title>
        <authorList>
            <person name="Xiao L."/>
            <person name="Yang G."/>
            <person name="Zhang L."/>
            <person name="Yang X."/>
            <person name="Zhao S."/>
            <person name="Ji Z."/>
            <person name="Zhou Q."/>
            <person name="Hu M."/>
            <person name="Wang Y."/>
            <person name="Chen M."/>
            <person name="Xu Y."/>
            <person name="Jin H."/>
            <person name="Xiao X."/>
            <person name="Hu G."/>
            <person name="Bao F."/>
            <person name="Hu Y."/>
            <person name="Wan P."/>
            <person name="Li L."/>
            <person name="Deng X."/>
            <person name="Kuang T."/>
            <person name="Xiang C."/>
            <person name="Zhu J.K."/>
            <person name="Oliver M.J."/>
            <person name="He Y."/>
        </authorList>
    </citation>
    <scope>NUCLEOTIDE SEQUENCE [LARGE SCALE GENOMIC DNA]</scope>
    <source>
        <strain evidence="2">cv. XS01</strain>
    </source>
</reference>